<organism evidence="1 2">
    <name type="scientific">Gossypium mustelinum</name>
    <name type="common">Cotton</name>
    <name type="synonym">Gossypium caicoense</name>
    <dbReference type="NCBI Taxonomy" id="34275"/>
    <lineage>
        <taxon>Eukaryota</taxon>
        <taxon>Viridiplantae</taxon>
        <taxon>Streptophyta</taxon>
        <taxon>Embryophyta</taxon>
        <taxon>Tracheophyta</taxon>
        <taxon>Spermatophyta</taxon>
        <taxon>Magnoliopsida</taxon>
        <taxon>eudicotyledons</taxon>
        <taxon>Gunneridae</taxon>
        <taxon>Pentapetalae</taxon>
        <taxon>rosids</taxon>
        <taxon>malvids</taxon>
        <taxon>Malvales</taxon>
        <taxon>Malvaceae</taxon>
        <taxon>Malvoideae</taxon>
        <taxon>Gossypium</taxon>
    </lineage>
</organism>
<gene>
    <name evidence="1" type="ORF">E1A91_A12G267100v1</name>
</gene>
<name>A0A5D2WZA3_GOSMU</name>
<evidence type="ECO:0000313" key="2">
    <source>
        <dbReference type="Proteomes" id="UP000323597"/>
    </source>
</evidence>
<evidence type="ECO:0000313" key="1">
    <source>
        <dbReference type="EMBL" id="TYJ06910.1"/>
    </source>
</evidence>
<reference evidence="1 2" key="1">
    <citation type="submission" date="2019-07" db="EMBL/GenBank/DDBJ databases">
        <title>WGS assembly of Gossypium mustelinum.</title>
        <authorList>
            <person name="Chen Z.J."/>
            <person name="Sreedasyam A."/>
            <person name="Ando A."/>
            <person name="Song Q."/>
            <person name="De L."/>
            <person name="Hulse-Kemp A."/>
            <person name="Ding M."/>
            <person name="Ye W."/>
            <person name="Kirkbride R."/>
            <person name="Jenkins J."/>
            <person name="Plott C."/>
            <person name="Lovell J."/>
            <person name="Lin Y.-M."/>
            <person name="Vaughn R."/>
            <person name="Liu B."/>
            <person name="Li W."/>
            <person name="Simpson S."/>
            <person name="Scheffler B."/>
            <person name="Saski C."/>
            <person name="Grover C."/>
            <person name="Hu G."/>
            <person name="Conover J."/>
            <person name="Carlson J."/>
            <person name="Shu S."/>
            <person name="Boston L."/>
            <person name="Williams M."/>
            <person name="Peterson D."/>
            <person name="Mcgee K."/>
            <person name="Jones D."/>
            <person name="Wendel J."/>
            <person name="Stelly D."/>
            <person name="Grimwood J."/>
            <person name="Schmutz J."/>
        </authorList>
    </citation>
    <scope>NUCLEOTIDE SEQUENCE [LARGE SCALE GENOMIC DNA]</scope>
    <source>
        <strain evidence="1">1408120.09</strain>
    </source>
</reference>
<proteinExistence type="predicted"/>
<keyword evidence="2" id="KW-1185">Reference proteome</keyword>
<dbReference type="Proteomes" id="UP000323597">
    <property type="component" value="Chromosome A12"/>
</dbReference>
<dbReference type="AlphaFoldDB" id="A0A5D2WZA3"/>
<dbReference type="EMBL" id="CM017647">
    <property type="protein sequence ID" value="TYJ06910.1"/>
    <property type="molecule type" value="Genomic_DNA"/>
</dbReference>
<protein>
    <submittedName>
        <fullName evidence="1">Uncharacterized protein</fullName>
    </submittedName>
</protein>
<sequence length="58" mass="6482">MIKVSTMAELLGECTAALATVRERVLAPWPTLHFRRLSFSYSAASAILNQDSSFLVYF</sequence>
<accession>A0A5D2WZA3</accession>